<sequence>MSPTPANTTPIEDYALIGDWNTAALISRRGSVDWLCLPNFDSAAGFAALLGTPEHGRWLLGPADESARTTRRYLPDSAVLETTHVTAEGTFTVTDLMPLANRRDDLVRIVRGVSGKPRVRHEWVVRLGYGKVRPWVRRRHRGTRDELLTAVAGPDMLVLRGDRLPHRSDGRHIDEFTIAEGEELRFTTTWVQSWLDVPDPVDVSDETEKTLRISRKWSNRCGYEGRYADHVHRSALTLRLLTDYYTGGIVAAPTTSLPEDIGGERNWDYRYCWLRDAALSLEALLAVGYTTETDMWRHWLLRAVAGDPADMQIMYRIDGSRELAEFELDHLPGYADSRPVRIGNGAYRQKQTDVLGQVMMALERARDLGMDESRHTWALQRVLVDELADHWDEPDNGLWEIRGPLQHFTHSRVMVWTAFDCAIRAVRKYDYPGDVERWTELRDRVRAEILDKGFDEEKNSFTQYYGTDEVDAALLVIPATGFLPGDDPRVLGTIAAVERDLLVDGLPLRYRTASGVDGLAGEEHPFLVCCFWLVSAYAHAGRLDEAHALMERLCGLANDVGLLAEEYDPIKERMIGNFPQAFSHLGLIIAADDLNRIGQGKRSIRETADETESAARPS</sequence>
<dbReference type="Proteomes" id="UP000527616">
    <property type="component" value="Unassembled WGS sequence"/>
</dbReference>
<proteinExistence type="predicted"/>
<dbReference type="InterPro" id="IPR012341">
    <property type="entry name" value="6hp_glycosidase-like_sf"/>
</dbReference>
<protein>
    <submittedName>
        <fullName evidence="3">GH15 family glucan-1,4-alpha-glucosidase</fullName>
    </submittedName>
</protein>
<reference evidence="3 4" key="1">
    <citation type="submission" date="2020-07" db="EMBL/GenBank/DDBJ databases">
        <title>Sequencing the genomes of 1000 actinobacteria strains.</title>
        <authorList>
            <person name="Klenk H.-P."/>
        </authorList>
    </citation>
    <scope>NUCLEOTIDE SEQUENCE [LARGE SCALE GENOMIC DNA]</scope>
    <source>
        <strain evidence="3 4">DSM 103164</strain>
    </source>
</reference>
<keyword evidence="4" id="KW-1185">Reference proteome</keyword>
<dbReference type="InterPro" id="IPR011613">
    <property type="entry name" value="GH15-like"/>
</dbReference>
<dbReference type="Gene3D" id="1.50.10.10">
    <property type="match status" value="1"/>
</dbReference>
<organism evidence="3 4">
    <name type="scientific">Naumannella cuiyingiana</name>
    <dbReference type="NCBI Taxonomy" id="1347891"/>
    <lineage>
        <taxon>Bacteria</taxon>
        <taxon>Bacillati</taxon>
        <taxon>Actinomycetota</taxon>
        <taxon>Actinomycetes</taxon>
        <taxon>Propionibacteriales</taxon>
        <taxon>Propionibacteriaceae</taxon>
        <taxon>Naumannella</taxon>
    </lineage>
</organism>
<dbReference type="SUPFAM" id="SSF48208">
    <property type="entry name" value="Six-hairpin glycosidases"/>
    <property type="match status" value="1"/>
</dbReference>
<feature type="domain" description="Trehalase-like N-terminal" evidence="2">
    <location>
        <begin position="7"/>
        <end position="142"/>
    </location>
</feature>
<dbReference type="GO" id="GO:0005975">
    <property type="term" value="P:carbohydrate metabolic process"/>
    <property type="evidence" value="ECO:0007669"/>
    <property type="project" value="InterPro"/>
</dbReference>
<dbReference type="InterPro" id="IPR008928">
    <property type="entry name" value="6-hairpin_glycosidase_sf"/>
</dbReference>
<dbReference type="AlphaFoldDB" id="A0A7Z0D849"/>
<name>A0A7Z0D849_9ACTN</name>
<dbReference type="PANTHER" id="PTHR31616">
    <property type="entry name" value="TREHALASE"/>
    <property type="match status" value="1"/>
</dbReference>
<accession>A0A7Z0D849</accession>
<dbReference type="Pfam" id="PF00723">
    <property type="entry name" value="Glyco_hydro_15"/>
    <property type="match status" value="1"/>
</dbReference>
<dbReference type="InterPro" id="IPR045582">
    <property type="entry name" value="Trehalase-like_N"/>
</dbReference>
<feature type="domain" description="GH15-like" evidence="1">
    <location>
        <begin position="225"/>
        <end position="591"/>
    </location>
</feature>
<dbReference type="GO" id="GO:0004553">
    <property type="term" value="F:hydrolase activity, hydrolyzing O-glycosyl compounds"/>
    <property type="evidence" value="ECO:0007669"/>
    <property type="project" value="UniProtKB-ARBA"/>
</dbReference>
<dbReference type="EMBL" id="JACBZS010000001">
    <property type="protein sequence ID" value="NYI70690.1"/>
    <property type="molecule type" value="Genomic_DNA"/>
</dbReference>
<dbReference type="PANTHER" id="PTHR31616:SF0">
    <property type="entry name" value="GLUCAN 1,4-ALPHA-GLUCOSIDASE"/>
    <property type="match status" value="1"/>
</dbReference>
<evidence type="ECO:0000259" key="1">
    <source>
        <dbReference type="Pfam" id="PF00723"/>
    </source>
</evidence>
<comment type="caution">
    <text evidence="3">The sequence shown here is derived from an EMBL/GenBank/DDBJ whole genome shotgun (WGS) entry which is preliminary data.</text>
</comment>
<dbReference type="RefSeq" id="WP_179444617.1">
    <property type="nucleotide sequence ID" value="NZ_JACBZS010000001.1"/>
</dbReference>
<evidence type="ECO:0000313" key="4">
    <source>
        <dbReference type="Proteomes" id="UP000527616"/>
    </source>
</evidence>
<evidence type="ECO:0000313" key="3">
    <source>
        <dbReference type="EMBL" id="NYI70690.1"/>
    </source>
</evidence>
<dbReference type="Pfam" id="PF19291">
    <property type="entry name" value="TREH_N"/>
    <property type="match status" value="1"/>
</dbReference>
<evidence type="ECO:0000259" key="2">
    <source>
        <dbReference type="Pfam" id="PF19291"/>
    </source>
</evidence>
<gene>
    <name evidence="3" type="ORF">GGQ54_001250</name>
</gene>